<keyword evidence="2" id="KW-1185">Reference proteome</keyword>
<proteinExistence type="predicted"/>
<dbReference type="InterPro" id="IPR000477">
    <property type="entry name" value="RT_dom"/>
</dbReference>
<gene>
    <name evidence="1" type="ORF">PACLA_8A052255</name>
</gene>
<dbReference type="Proteomes" id="UP001152795">
    <property type="component" value="Unassembled WGS sequence"/>
</dbReference>
<dbReference type="AlphaFoldDB" id="A0A6S7J2X0"/>
<reference evidence="1" key="1">
    <citation type="submission" date="2020-04" db="EMBL/GenBank/DDBJ databases">
        <authorList>
            <person name="Alioto T."/>
            <person name="Alioto T."/>
            <person name="Gomez Garrido J."/>
        </authorList>
    </citation>
    <scope>NUCLEOTIDE SEQUENCE</scope>
    <source>
        <strain evidence="1">A484AB</strain>
    </source>
</reference>
<accession>A0A6S7J2X0</accession>
<dbReference type="Pfam" id="PF00078">
    <property type="entry name" value="RVT_1"/>
    <property type="match status" value="1"/>
</dbReference>
<protein>
    <submittedName>
        <fullName evidence="1">Uncharacterized protein</fullName>
    </submittedName>
</protein>
<evidence type="ECO:0000313" key="1">
    <source>
        <dbReference type="EMBL" id="CAB4024728.1"/>
    </source>
</evidence>
<dbReference type="OrthoDB" id="9909359at2759"/>
<name>A0A6S7J2X0_PARCT</name>
<sequence>MKSFTVYAVYKKLKAINERKAAGLDKILCKLLRISAEIVAPSLTQIFNKTISTSIFPTDWKLARVTPIFKKGKKDDMNNYRLISAISVVAKIFEKYTFEQLYEYLNNNMYNLISTSQSGFRSLHSTLTVLIEATDNWSINIDKGLLNGVIFIDIKKAFDTIDHTILLRKLRIYGVDENGIKFFESYT</sequence>
<dbReference type="PROSITE" id="PS50878">
    <property type="entry name" value="RT_POL"/>
    <property type="match status" value="1"/>
</dbReference>
<evidence type="ECO:0000313" key="2">
    <source>
        <dbReference type="Proteomes" id="UP001152795"/>
    </source>
</evidence>
<dbReference type="InterPro" id="IPR043502">
    <property type="entry name" value="DNA/RNA_pol_sf"/>
</dbReference>
<organism evidence="1 2">
    <name type="scientific">Paramuricea clavata</name>
    <name type="common">Red gorgonian</name>
    <name type="synonym">Violescent sea-whip</name>
    <dbReference type="NCBI Taxonomy" id="317549"/>
    <lineage>
        <taxon>Eukaryota</taxon>
        <taxon>Metazoa</taxon>
        <taxon>Cnidaria</taxon>
        <taxon>Anthozoa</taxon>
        <taxon>Octocorallia</taxon>
        <taxon>Malacalcyonacea</taxon>
        <taxon>Plexauridae</taxon>
        <taxon>Paramuricea</taxon>
    </lineage>
</organism>
<dbReference type="SUPFAM" id="SSF56672">
    <property type="entry name" value="DNA/RNA polymerases"/>
    <property type="match status" value="1"/>
</dbReference>
<dbReference type="PANTHER" id="PTHR19446">
    <property type="entry name" value="REVERSE TRANSCRIPTASES"/>
    <property type="match status" value="1"/>
</dbReference>
<comment type="caution">
    <text evidence="1">The sequence shown here is derived from an EMBL/GenBank/DDBJ whole genome shotgun (WGS) entry which is preliminary data.</text>
</comment>
<dbReference type="EMBL" id="CACRXK020013204">
    <property type="protein sequence ID" value="CAB4024728.1"/>
    <property type="molecule type" value="Genomic_DNA"/>
</dbReference>